<feature type="compositionally biased region" description="Polar residues" evidence="1">
    <location>
        <begin position="254"/>
        <end position="265"/>
    </location>
</feature>
<protein>
    <submittedName>
        <fullName evidence="2">Uncharacterized protein</fullName>
    </submittedName>
</protein>
<evidence type="ECO:0000313" key="3">
    <source>
        <dbReference type="Proteomes" id="UP000799767"/>
    </source>
</evidence>
<feature type="region of interest" description="Disordered" evidence="1">
    <location>
        <begin position="1"/>
        <end position="366"/>
    </location>
</feature>
<dbReference type="OrthoDB" id="3357271at2759"/>
<dbReference type="AlphaFoldDB" id="A0A6A6PLR0"/>
<feature type="compositionally biased region" description="Low complexity" evidence="1">
    <location>
        <begin position="309"/>
        <end position="328"/>
    </location>
</feature>
<dbReference type="Proteomes" id="UP000799767">
    <property type="component" value="Unassembled WGS sequence"/>
</dbReference>
<organism evidence="2 3">
    <name type="scientific">Neohortaea acidophila</name>
    <dbReference type="NCBI Taxonomy" id="245834"/>
    <lineage>
        <taxon>Eukaryota</taxon>
        <taxon>Fungi</taxon>
        <taxon>Dikarya</taxon>
        <taxon>Ascomycota</taxon>
        <taxon>Pezizomycotina</taxon>
        <taxon>Dothideomycetes</taxon>
        <taxon>Dothideomycetidae</taxon>
        <taxon>Mycosphaerellales</taxon>
        <taxon>Teratosphaeriaceae</taxon>
        <taxon>Neohortaea</taxon>
    </lineage>
</organism>
<evidence type="ECO:0000313" key="2">
    <source>
        <dbReference type="EMBL" id="KAF2480922.1"/>
    </source>
</evidence>
<gene>
    <name evidence="2" type="ORF">BDY17DRAFT_326793</name>
</gene>
<evidence type="ECO:0000256" key="1">
    <source>
        <dbReference type="SAM" id="MobiDB-lite"/>
    </source>
</evidence>
<keyword evidence="3" id="KW-1185">Reference proteome</keyword>
<name>A0A6A6PLR0_9PEZI</name>
<feature type="compositionally biased region" description="Pro residues" evidence="1">
    <location>
        <begin position="137"/>
        <end position="155"/>
    </location>
</feature>
<proteinExistence type="predicted"/>
<feature type="compositionally biased region" description="Low complexity" evidence="1">
    <location>
        <begin position="72"/>
        <end position="95"/>
    </location>
</feature>
<feature type="compositionally biased region" description="Gly residues" evidence="1">
    <location>
        <begin position="8"/>
        <end position="18"/>
    </location>
</feature>
<feature type="compositionally biased region" description="Low complexity" evidence="1">
    <location>
        <begin position="156"/>
        <end position="170"/>
    </location>
</feature>
<feature type="compositionally biased region" description="Basic and acidic residues" evidence="1">
    <location>
        <begin position="37"/>
        <end position="47"/>
    </location>
</feature>
<reference evidence="2" key="1">
    <citation type="journal article" date="2020" name="Stud. Mycol.">
        <title>101 Dothideomycetes genomes: a test case for predicting lifestyles and emergence of pathogens.</title>
        <authorList>
            <person name="Haridas S."/>
            <person name="Albert R."/>
            <person name="Binder M."/>
            <person name="Bloem J."/>
            <person name="Labutti K."/>
            <person name="Salamov A."/>
            <person name="Andreopoulos B."/>
            <person name="Baker S."/>
            <person name="Barry K."/>
            <person name="Bills G."/>
            <person name="Bluhm B."/>
            <person name="Cannon C."/>
            <person name="Castanera R."/>
            <person name="Culley D."/>
            <person name="Daum C."/>
            <person name="Ezra D."/>
            <person name="Gonzalez J."/>
            <person name="Henrissat B."/>
            <person name="Kuo A."/>
            <person name="Liang C."/>
            <person name="Lipzen A."/>
            <person name="Lutzoni F."/>
            <person name="Magnuson J."/>
            <person name="Mondo S."/>
            <person name="Nolan M."/>
            <person name="Ohm R."/>
            <person name="Pangilinan J."/>
            <person name="Park H.-J."/>
            <person name="Ramirez L."/>
            <person name="Alfaro M."/>
            <person name="Sun H."/>
            <person name="Tritt A."/>
            <person name="Yoshinaga Y."/>
            <person name="Zwiers L.-H."/>
            <person name="Turgeon B."/>
            <person name="Goodwin S."/>
            <person name="Spatafora J."/>
            <person name="Crous P."/>
            <person name="Grigoriev I."/>
        </authorList>
    </citation>
    <scope>NUCLEOTIDE SEQUENCE</scope>
    <source>
        <strain evidence="2">CBS 113389</strain>
    </source>
</reference>
<feature type="compositionally biased region" description="Basic and acidic residues" evidence="1">
    <location>
        <begin position="19"/>
        <end position="29"/>
    </location>
</feature>
<feature type="compositionally biased region" description="Low complexity" evidence="1">
    <location>
        <begin position="266"/>
        <end position="286"/>
    </location>
</feature>
<dbReference type="EMBL" id="MU001639">
    <property type="protein sequence ID" value="KAF2480922.1"/>
    <property type="molecule type" value="Genomic_DNA"/>
</dbReference>
<feature type="compositionally biased region" description="Polar residues" evidence="1">
    <location>
        <begin position="296"/>
        <end position="308"/>
    </location>
</feature>
<dbReference type="GeneID" id="54478573"/>
<dbReference type="RefSeq" id="XP_033587492.1">
    <property type="nucleotide sequence ID" value="XM_033737571.1"/>
</dbReference>
<sequence>MDRLKGVAKGGWHPGGDAGIHRDTWKSDLKGMATGKTADKKHLETARNHTSVPLNALKDPESFGPPPKRGDAAGTSASSSSSVAPSSPSRPQPRAGGLGAPVPPPRKRVEEEEEEEPQAPPLPYRTDNTGLRTDHLPAPPTRRTPAEVPAPPPRNSSPALPSRPQQQRPAAPSPMLPPRMNEYPDEHTPPPPPSYHEAAATAVQQHAPVLNQGAVNRLGQAGVSVSGFGIGKNSGGEASQSPASTALGHAGQLSELQQRFSRNTGANNAASSSPAAPGGISAASASELGQRFARLNTGSNNTASPTSGTPSLSASHATSALNAAAAIAAHKKPPPPPPPKKAGLTDGSGAGSAAPPLPMSSKPRGT</sequence>
<accession>A0A6A6PLR0</accession>